<keyword evidence="3" id="KW-1185">Reference proteome</keyword>
<sequence>MTIKVRAAEPGDAVAIKAIYEQPHAYAGTLQLPYPSEVMWQQRYASQSSEFYSLVAEIDGRLVGQLGLMTQARPRRKHVADFGMGVCASALRKGVGTALLEAALDMCDNWLNIHRVELEVYTDNQAAITLYKKCGFEIEGEHPDDAFRDGRYVSVYSMGRIRPNR</sequence>
<feature type="domain" description="N-acetyltransferase" evidence="1">
    <location>
        <begin position="3"/>
        <end position="163"/>
    </location>
</feature>
<organism evidence="2 3">
    <name type="scientific">Paraferrimonas sedimenticola</name>
    <dbReference type="NCBI Taxonomy" id="375674"/>
    <lineage>
        <taxon>Bacteria</taxon>
        <taxon>Pseudomonadati</taxon>
        <taxon>Pseudomonadota</taxon>
        <taxon>Gammaproteobacteria</taxon>
        <taxon>Alteromonadales</taxon>
        <taxon>Ferrimonadaceae</taxon>
        <taxon>Paraferrimonas</taxon>
    </lineage>
</organism>
<evidence type="ECO:0000313" key="2">
    <source>
        <dbReference type="EMBL" id="GLP96431.1"/>
    </source>
</evidence>
<reference evidence="2" key="2">
    <citation type="submission" date="2023-01" db="EMBL/GenBank/DDBJ databases">
        <title>Draft genome sequence of Paraferrimonas sedimenticola strain NBRC 101628.</title>
        <authorList>
            <person name="Sun Q."/>
            <person name="Mori K."/>
        </authorList>
    </citation>
    <scope>NUCLEOTIDE SEQUENCE</scope>
    <source>
        <strain evidence="2">NBRC 101628</strain>
    </source>
</reference>
<proteinExistence type="predicted"/>
<dbReference type="GO" id="GO:0016747">
    <property type="term" value="F:acyltransferase activity, transferring groups other than amino-acyl groups"/>
    <property type="evidence" value="ECO:0007669"/>
    <property type="project" value="InterPro"/>
</dbReference>
<dbReference type="PANTHER" id="PTHR43415:SF3">
    <property type="entry name" value="GNAT-FAMILY ACETYLTRANSFERASE"/>
    <property type="match status" value="1"/>
</dbReference>
<accession>A0AA37VWN0</accession>
<name>A0AA37VWN0_9GAMM</name>
<dbReference type="Proteomes" id="UP001161422">
    <property type="component" value="Unassembled WGS sequence"/>
</dbReference>
<evidence type="ECO:0000313" key="3">
    <source>
        <dbReference type="Proteomes" id="UP001161422"/>
    </source>
</evidence>
<dbReference type="CDD" id="cd04301">
    <property type="entry name" value="NAT_SF"/>
    <property type="match status" value="1"/>
</dbReference>
<dbReference type="InterPro" id="IPR000182">
    <property type="entry name" value="GNAT_dom"/>
</dbReference>
<dbReference type="PANTHER" id="PTHR43415">
    <property type="entry name" value="SPERMIDINE N(1)-ACETYLTRANSFERASE"/>
    <property type="match status" value="1"/>
</dbReference>
<dbReference type="Pfam" id="PF00583">
    <property type="entry name" value="Acetyltransf_1"/>
    <property type="match status" value="1"/>
</dbReference>
<gene>
    <name evidence="2" type="ORF">GCM10007895_17370</name>
</gene>
<comment type="caution">
    <text evidence="2">The sequence shown here is derived from an EMBL/GenBank/DDBJ whole genome shotgun (WGS) entry which is preliminary data.</text>
</comment>
<dbReference type="RefSeq" id="WP_095505136.1">
    <property type="nucleotide sequence ID" value="NZ_BSNC01000004.1"/>
</dbReference>
<dbReference type="AlphaFoldDB" id="A0AA37VWN0"/>
<dbReference type="EMBL" id="BSNC01000004">
    <property type="protein sequence ID" value="GLP96431.1"/>
    <property type="molecule type" value="Genomic_DNA"/>
</dbReference>
<reference evidence="2" key="1">
    <citation type="journal article" date="2014" name="Int. J. Syst. Evol. Microbiol.">
        <title>Complete genome sequence of Corynebacterium casei LMG S-19264T (=DSM 44701T), isolated from a smear-ripened cheese.</title>
        <authorList>
            <consortium name="US DOE Joint Genome Institute (JGI-PGF)"/>
            <person name="Walter F."/>
            <person name="Albersmeier A."/>
            <person name="Kalinowski J."/>
            <person name="Ruckert C."/>
        </authorList>
    </citation>
    <scope>NUCLEOTIDE SEQUENCE</scope>
    <source>
        <strain evidence="2">NBRC 101628</strain>
    </source>
</reference>
<dbReference type="Gene3D" id="3.40.630.30">
    <property type="match status" value="1"/>
</dbReference>
<dbReference type="PROSITE" id="PS51186">
    <property type="entry name" value="GNAT"/>
    <property type="match status" value="1"/>
</dbReference>
<evidence type="ECO:0000259" key="1">
    <source>
        <dbReference type="PROSITE" id="PS51186"/>
    </source>
</evidence>
<dbReference type="InterPro" id="IPR016181">
    <property type="entry name" value="Acyl_CoA_acyltransferase"/>
</dbReference>
<protein>
    <submittedName>
        <fullName evidence="2">Acetyltransferase</fullName>
    </submittedName>
</protein>
<dbReference type="SUPFAM" id="SSF55729">
    <property type="entry name" value="Acyl-CoA N-acyltransferases (Nat)"/>
    <property type="match status" value="1"/>
</dbReference>